<feature type="non-terminal residue" evidence="1">
    <location>
        <position position="1"/>
    </location>
</feature>
<accession>X1FMP4</accession>
<dbReference type="EMBL" id="BART01040710">
    <property type="protein sequence ID" value="GAH30644.1"/>
    <property type="molecule type" value="Genomic_DNA"/>
</dbReference>
<proteinExistence type="predicted"/>
<reference evidence="1" key="1">
    <citation type="journal article" date="2014" name="Front. Microbiol.">
        <title>High frequency of phylogenetically diverse reductive dehalogenase-homologous genes in deep subseafloor sedimentary metagenomes.</title>
        <authorList>
            <person name="Kawai M."/>
            <person name="Futagami T."/>
            <person name="Toyoda A."/>
            <person name="Takaki Y."/>
            <person name="Nishi S."/>
            <person name="Hori S."/>
            <person name="Arai W."/>
            <person name="Tsubouchi T."/>
            <person name="Morono Y."/>
            <person name="Uchiyama I."/>
            <person name="Ito T."/>
            <person name="Fujiyama A."/>
            <person name="Inagaki F."/>
            <person name="Takami H."/>
        </authorList>
    </citation>
    <scope>NUCLEOTIDE SEQUENCE</scope>
    <source>
        <strain evidence="1">Expedition CK06-06</strain>
    </source>
</reference>
<feature type="non-terminal residue" evidence="1">
    <location>
        <position position="87"/>
    </location>
</feature>
<dbReference type="AlphaFoldDB" id="X1FMP4"/>
<gene>
    <name evidence="1" type="ORF">S01H4_66061</name>
</gene>
<comment type="caution">
    <text evidence="1">The sequence shown here is derived from an EMBL/GenBank/DDBJ whole genome shotgun (WGS) entry which is preliminary data.</text>
</comment>
<evidence type="ECO:0000313" key="1">
    <source>
        <dbReference type="EMBL" id="GAH30644.1"/>
    </source>
</evidence>
<protein>
    <submittedName>
        <fullName evidence="1">Uncharacterized protein</fullName>
    </submittedName>
</protein>
<sequence>NLEYRTLQPGEIIKVRLLTEQNVMQAQIIFAGKKYITASCINPKERLAFIGLDLGIKPKTYPLSAVVFFGDGSYKKKDINLQIRSKE</sequence>
<organism evidence="1">
    <name type="scientific">marine sediment metagenome</name>
    <dbReference type="NCBI Taxonomy" id="412755"/>
    <lineage>
        <taxon>unclassified sequences</taxon>
        <taxon>metagenomes</taxon>
        <taxon>ecological metagenomes</taxon>
    </lineage>
</organism>
<name>X1FMP4_9ZZZZ</name>